<evidence type="ECO:0000256" key="1">
    <source>
        <dbReference type="SAM" id="Coils"/>
    </source>
</evidence>
<name>A0A4V3D0A5_LABRH</name>
<dbReference type="RefSeq" id="WP_133847804.1">
    <property type="nucleotide sequence ID" value="NZ_SNXZ01000001.1"/>
</dbReference>
<evidence type="ECO:0000313" key="3">
    <source>
        <dbReference type="Proteomes" id="UP000295444"/>
    </source>
</evidence>
<dbReference type="OrthoDB" id="4871711at2"/>
<dbReference type="EMBL" id="SNXZ01000001">
    <property type="protein sequence ID" value="TDQ04975.1"/>
    <property type="molecule type" value="Genomic_DNA"/>
</dbReference>
<dbReference type="Proteomes" id="UP000295444">
    <property type="component" value="Unassembled WGS sequence"/>
</dbReference>
<comment type="caution">
    <text evidence="2">The sequence shown here is derived from an EMBL/GenBank/DDBJ whole genome shotgun (WGS) entry which is preliminary data.</text>
</comment>
<dbReference type="AlphaFoldDB" id="A0A4V3D0A5"/>
<feature type="coiled-coil region" evidence="1">
    <location>
        <begin position="47"/>
        <end position="74"/>
    </location>
</feature>
<reference evidence="2 3" key="1">
    <citation type="submission" date="2019-03" db="EMBL/GenBank/DDBJ databases">
        <title>Genomic Encyclopedia of Type Strains, Phase IV (KMG-IV): sequencing the most valuable type-strain genomes for metagenomic binning, comparative biology and taxonomic classification.</title>
        <authorList>
            <person name="Goeker M."/>
        </authorList>
    </citation>
    <scope>NUCLEOTIDE SEQUENCE [LARGE SCALE GENOMIC DNA]</scope>
    <source>
        <strain evidence="2 3">DSM 45361</strain>
    </source>
</reference>
<proteinExistence type="predicted"/>
<evidence type="ECO:0000313" key="2">
    <source>
        <dbReference type="EMBL" id="TDQ04975.1"/>
    </source>
</evidence>
<gene>
    <name evidence="2" type="ORF">EV186_101939</name>
</gene>
<keyword evidence="3" id="KW-1185">Reference proteome</keyword>
<organism evidence="2 3">
    <name type="scientific">Labedaea rhizosphaerae</name>
    <dbReference type="NCBI Taxonomy" id="598644"/>
    <lineage>
        <taxon>Bacteria</taxon>
        <taxon>Bacillati</taxon>
        <taxon>Actinomycetota</taxon>
        <taxon>Actinomycetes</taxon>
        <taxon>Pseudonocardiales</taxon>
        <taxon>Pseudonocardiaceae</taxon>
        <taxon>Labedaea</taxon>
    </lineage>
</organism>
<keyword evidence="1" id="KW-0175">Coiled coil</keyword>
<protein>
    <submittedName>
        <fullName evidence="2">Uncharacterized protein</fullName>
    </submittedName>
</protein>
<accession>A0A4V3D0A5</accession>
<sequence>MANNGLKNLADAARSRIVDRVVRFVDFRVKEGLQAIERRMDHQEACTDDHRRRLDEAEASLRDARDRLHWTANEVERLIPHVSAQESQLEALRQKLTVVPAADEPELAAARSLIDEVKREHAQIRVRLTGIAQYEDRLRKLEDK</sequence>